<dbReference type="Gene3D" id="2.40.70.10">
    <property type="entry name" value="Acid Proteases"/>
    <property type="match status" value="1"/>
</dbReference>
<name>A0A0W0EWE2_MONRR</name>
<gene>
    <name evidence="1" type="ORF">WG66_19061</name>
</gene>
<dbReference type="EMBL" id="LATX01002484">
    <property type="protein sequence ID" value="KTB28363.1"/>
    <property type="molecule type" value="Genomic_DNA"/>
</dbReference>
<accession>A0A0W0EWE2</accession>
<proteinExistence type="predicted"/>
<dbReference type="PANTHER" id="PTHR15503:SF22">
    <property type="entry name" value="TRANSPOSON TY3-I GAG POLYPROTEIN"/>
    <property type="match status" value="1"/>
</dbReference>
<dbReference type="Pfam" id="PF08284">
    <property type="entry name" value="RVP_2"/>
    <property type="match status" value="1"/>
</dbReference>
<evidence type="ECO:0000313" key="1">
    <source>
        <dbReference type="EMBL" id="KTB28363.1"/>
    </source>
</evidence>
<evidence type="ECO:0008006" key="3">
    <source>
        <dbReference type="Google" id="ProtNLM"/>
    </source>
</evidence>
<reference evidence="1 2" key="1">
    <citation type="submission" date="2015-12" db="EMBL/GenBank/DDBJ databases">
        <title>Draft genome sequence of Moniliophthora roreri, the causal agent of frosty pod rot of cacao.</title>
        <authorList>
            <person name="Aime M.C."/>
            <person name="Diaz-Valderrama J.R."/>
            <person name="Kijpornyongpan T."/>
            <person name="Phillips-Mora W."/>
        </authorList>
    </citation>
    <scope>NUCLEOTIDE SEQUENCE [LARGE SCALE GENOMIC DNA]</scope>
    <source>
        <strain evidence="1 2">MCA 2952</strain>
    </source>
</reference>
<dbReference type="SUPFAM" id="SSF50630">
    <property type="entry name" value="Acid proteases"/>
    <property type="match status" value="1"/>
</dbReference>
<dbReference type="InterPro" id="IPR021109">
    <property type="entry name" value="Peptidase_aspartic_dom_sf"/>
</dbReference>
<dbReference type="InterPro" id="IPR032567">
    <property type="entry name" value="RTL1-rel"/>
</dbReference>
<comment type="caution">
    <text evidence="1">The sequence shown here is derived from an EMBL/GenBank/DDBJ whole genome shotgun (WGS) entry which is preliminary data.</text>
</comment>
<protein>
    <recommendedName>
        <fullName evidence="3">Pro-pol protein</fullName>
    </recommendedName>
</protein>
<evidence type="ECO:0000313" key="2">
    <source>
        <dbReference type="Proteomes" id="UP000054988"/>
    </source>
</evidence>
<dbReference type="AlphaFoldDB" id="A0A0W0EWE2"/>
<organism evidence="1 2">
    <name type="scientific">Moniliophthora roreri</name>
    <name type="common">Frosty pod rot fungus</name>
    <name type="synonym">Monilia roreri</name>
    <dbReference type="NCBI Taxonomy" id="221103"/>
    <lineage>
        <taxon>Eukaryota</taxon>
        <taxon>Fungi</taxon>
        <taxon>Dikarya</taxon>
        <taxon>Basidiomycota</taxon>
        <taxon>Agaricomycotina</taxon>
        <taxon>Agaricomycetes</taxon>
        <taxon>Agaricomycetidae</taxon>
        <taxon>Agaricales</taxon>
        <taxon>Marasmiineae</taxon>
        <taxon>Marasmiaceae</taxon>
        <taxon>Moniliophthora</taxon>
    </lineage>
</organism>
<dbReference type="CDD" id="cd00303">
    <property type="entry name" value="retropepsin_like"/>
    <property type="match status" value="1"/>
</dbReference>
<dbReference type="Proteomes" id="UP000054988">
    <property type="component" value="Unassembled WGS sequence"/>
</dbReference>
<dbReference type="PANTHER" id="PTHR15503">
    <property type="entry name" value="LDOC1 RELATED"/>
    <property type="match status" value="1"/>
</dbReference>
<sequence length="159" mass="18469">MRIPIQYNVGTEIVEMKALIDSGAGGRFICEEEARKLKKPWTKLDKPIKVFNVDGTRNKIGWVTHSIEIDITIGDKLMRKTLLISGLGLEWIILGLPWLQDNNPDIDWITRVVHFQPRRKVMVKRLMKPFIGVFDETKQLDTRILDKVEDDEVLIRSFI</sequence>